<proteinExistence type="predicted"/>
<evidence type="ECO:0000313" key="2">
    <source>
        <dbReference type="EMBL" id="GMI40889.1"/>
    </source>
</evidence>
<reference evidence="2 3" key="1">
    <citation type="journal article" date="2023" name="Commun. Biol.">
        <title>Genome analysis of Parmales, the sister group of diatoms, reveals the evolutionary specialization of diatoms from phago-mixotrophs to photoautotrophs.</title>
        <authorList>
            <person name="Ban H."/>
            <person name="Sato S."/>
            <person name="Yoshikawa S."/>
            <person name="Yamada K."/>
            <person name="Nakamura Y."/>
            <person name="Ichinomiya M."/>
            <person name="Sato N."/>
            <person name="Blanc-Mathieu R."/>
            <person name="Endo H."/>
            <person name="Kuwata A."/>
            <person name="Ogata H."/>
        </authorList>
    </citation>
    <scope>NUCLEOTIDE SEQUENCE [LARGE SCALE GENOMIC DNA]</scope>
</reference>
<evidence type="ECO:0008006" key="4">
    <source>
        <dbReference type="Google" id="ProtNLM"/>
    </source>
</evidence>
<dbReference type="EMBL" id="BRYB01002185">
    <property type="protein sequence ID" value="GMI40889.1"/>
    <property type="molecule type" value="Genomic_DNA"/>
</dbReference>
<keyword evidence="1" id="KW-0812">Transmembrane</keyword>
<feature type="transmembrane region" description="Helical" evidence="1">
    <location>
        <begin position="37"/>
        <end position="58"/>
    </location>
</feature>
<feature type="transmembrane region" description="Helical" evidence="1">
    <location>
        <begin position="170"/>
        <end position="190"/>
    </location>
</feature>
<evidence type="ECO:0000256" key="1">
    <source>
        <dbReference type="SAM" id="Phobius"/>
    </source>
</evidence>
<name>A0ABQ6N4X0_9STRA</name>
<keyword evidence="3" id="KW-1185">Reference proteome</keyword>
<dbReference type="Proteomes" id="UP001165060">
    <property type="component" value="Unassembled WGS sequence"/>
</dbReference>
<evidence type="ECO:0000313" key="3">
    <source>
        <dbReference type="Proteomes" id="UP001165060"/>
    </source>
</evidence>
<feature type="transmembrane region" description="Helical" evidence="1">
    <location>
        <begin position="202"/>
        <end position="219"/>
    </location>
</feature>
<dbReference type="Gene3D" id="1.20.120.1630">
    <property type="match status" value="1"/>
</dbReference>
<protein>
    <recommendedName>
        <fullName evidence="4">NnrU domain-containing protein</fullName>
    </recommendedName>
</protein>
<keyword evidence="1" id="KW-1133">Transmembrane helix</keyword>
<comment type="caution">
    <text evidence="2">The sequence shown here is derived from an EMBL/GenBank/DDBJ whole genome shotgun (WGS) entry which is preliminary data.</text>
</comment>
<keyword evidence="1" id="KW-0472">Membrane</keyword>
<sequence>MCVYCFCANLEACAWSQQTPLPVSSEGLSTALTVCSWVLRVVCLFLLVDILFVPASPFDIRVQRYYNRREEAVSDANDQGAKAFGLGRVSRHPQLLAILGICLSFLLDHPRSCDLWFWGAQGALICAGIPLQDRRLARDPKGRYDEYVGNTSIVPRVGKLRDMTAEESTLFWKGAGISAVVTGAALLLLFTPLRFLLEAQGFAWTTAAYICVLIANDMYQQRHGGKGILMATNLSRKGSVVKGFRRNSLFSRSPYLEQVE</sequence>
<gene>
    <name evidence="2" type="ORF">TeGR_g12978</name>
</gene>
<organism evidence="2 3">
    <name type="scientific">Tetraparma gracilis</name>
    <dbReference type="NCBI Taxonomy" id="2962635"/>
    <lineage>
        <taxon>Eukaryota</taxon>
        <taxon>Sar</taxon>
        <taxon>Stramenopiles</taxon>
        <taxon>Ochrophyta</taxon>
        <taxon>Bolidophyceae</taxon>
        <taxon>Parmales</taxon>
        <taxon>Triparmaceae</taxon>
        <taxon>Tetraparma</taxon>
    </lineage>
</organism>
<accession>A0ABQ6N4X0</accession>